<name>A0ACC0LF25_RHOML</name>
<protein>
    <submittedName>
        <fullName evidence="1">Uncharacterized protein</fullName>
    </submittedName>
</protein>
<reference evidence="1" key="1">
    <citation type="submission" date="2022-02" db="EMBL/GenBank/DDBJ databases">
        <title>Plant Genome Project.</title>
        <authorList>
            <person name="Zhang R.-G."/>
        </authorList>
    </citation>
    <scope>NUCLEOTIDE SEQUENCE</scope>
    <source>
        <strain evidence="1">AT1</strain>
    </source>
</reference>
<proteinExistence type="predicted"/>
<organism evidence="1 2">
    <name type="scientific">Rhododendron molle</name>
    <name type="common">Chinese azalea</name>
    <name type="synonym">Azalea mollis</name>
    <dbReference type="NCBI Taxonomy" id="49168"/>
    <lineage>
        <taxon>Eukaryota</taxon>
        <taxon>Viridiplantae</taxon>
        <taxon>Streptophyta</taxon>
        <taxon>Embryophyta</taxon>
        <taxon>Tracheophyta</taxon>
        <taxon>Spermatophyta</taxon>
        <taxon>Magnoliopsida</taxon>
        <taxon>eudicotyledons</taxon>
        <taxon>Gunneridae</taxon>
        <taxon>Pentapetalae</taxon>
        <taxon>asterids</taxon>
        <taxon>Ericales</taxon>
        <taxon>Ericaceae</taxon>
        <taxon>Ericoideae</taxon>
        <taxon>Rhodoreae</taxon>
        <taxon>Rhododendron</taxon>
    </lineage>
</organism>
<dbReference type="Proteomes" id="UP001062846">
    <property type="component" value="Chromosome 12"/>
</dbReference>
<evidence type="ECO:0000313" key="2">
    <source>
        <dbReference type="Proteomes" id="UP001062846"/>
    </source>
</evidence>
<gene>
    <name evidence="1" type="ORF">RHMOL_Rhmol12G0039900</name>
</gene>
<sequence>MDVRLWKGLEALKEHFRNSKFPGEADEYLPVVFSPPRDGSSQLTDPTPIVGRSSINAIQSPSAVSSSNSNSSSREPNDGNDDLQAVKEGEEVSGGIDKNDGCHSNDGFGGDHNDIGGGAGGINSSSSSTTSSNGGDRGHDPYDQ</sequence>
<keyword evidence="2" id="KW-1185">Reference proteome</keyword>
<accession>A0ACC0LF25</accession>
<comment type="caution">
    <text evidence="1">The sequence shown here is derived from an EMBL/GenBank/DDBJ whole genome shotgun (WGS) entry which is preliminary data.</text>
</comment>
<dbReference type="EMBL" id="CM046399">
    <property type="protein sequence ID" value="KAI8526967.1"/>
    <property type="molecule type" value="Genomic_DNA"/>
</dbReference>
<evidence type="ECO:0000313" key="1">
    <source>
        <dbReference type="EMBL" id="KAI8526967.1"/>
    </source>
</evidence>